<dbReference type="GO" id="GO:0097730">
    <property type="term" value="C:non-motile cilium"/>
    <property type="evidence" value="ECO:0007669"/>
    <property type="project" value="Ensembl"/>
</dbReference>
<dbReference type="PANTHER" id="PTHR36170:SF1">
    <property type="entry name" value="CENTROSOMAL PROTEIN OF 89 KDA"/>
    <property type="match status" value="1"/>
</dbReference>
<evidence type="ECO:0000313" key="4">
    <source>
        <dbReference type="Proteomes" id="UP000007648"/>
    </source>
</evidence>
<feature type="coiled-coil region" evidence="1">
    <location>
        <begin position="229"/>
        <end position="291"/>
    </location>
</feature>
<dbReference type="RefSeq" id="XP_031810240.1">
    <property type="nucleotide sequence ID" value="XM_031954380.1"/>
</dbReference>
<dbReference type="CTD" id="84902"/>
<proteinExistence type="predicted"/>
<dbReference type="GO" id="GO:0036064">
    <property type="term" value="C:ciliary basal body"/>
    <property type="evidence" value="ECO:0007669"/>
    <property type="project" value="Ensembl"/>
</dbReference>
<dbReference type="GeneID" id="100931458"/>
<dbReference type="GO" id="GO:0005814">
    <property type="term" value="C:centriole"/>
    <property type="evidence" value="ECO:0007669"/>
    <property type="project" value="Ensembl"/>
</dbReference>
<reference evidence="3" key="3">
    <citation type="submission" date="2025-09" db="UniProtKB">
        <authorList>
            <consortium name="Ensembl"/>
        </authorList>
    </citation>
    <scope>IDENTIFICATION</scope>
</reference>
<dbReference type="InParanoid" id="A0A7N4PLH1"/>
<dbReference type="GO" id="GO:0005829">
    <property type="term" value="C:cytosol"/>
    <property type="evidence" value="ECO:0007669"/>
    <property type="project" value="Ensembl"/>
</dbReference>
<feature type="coiled-coil region" evidence="1">
    <location>
        <begin position="373"/>
        <end position="600"/>
    </location>
</feature>
<keyword evidence="4" id="KW-1185">Reference proteome</keyword>
<keyword evidence="1" id="KW-0175">Coiled coil</keyword>
<dbReference type="InterPro" id="IPR033545">
    <property type="entry name" value="CEP89"/>
</dbReference>
<reference evidence="3" key="2">
    <citation type="submission" date="2025-08" db="UniProtKB">
        <authorList>
            <consortium name="Ensembl"/>
        </authorList>
    </citation>
    <scope>IDENTIFICATION</scope>
</reference>
<evidence type="ECO:0000256" key="2">
    <source>
        <dbReference type="SAM" id="MobiDB-lite"/>
    </source>
</evidence>
<dbReference type="GO" id="GO:0000922">
    <property type="term" value="C:spindle pole"/>
    <property type="evidence" value="ECO:0007669"/>
    <property type="project" value="Ensembl"/>
</dbReference>
<dbReference type="Proteomes" id="UP000007648">
    <property type="component" value="Unassembled WGS sequence"/>
</dbReference>
<dbReference type="GO" id="GO:0007268">
    <property type="term" value="P:chemical synaptic transmission"/>
    <property type="evidence" value="ECO:0007669"/>
    <property type="project" value="InterPro"/>
</dbReference>
<sequence>MPLGLRRDSRSQFRHIAHGLVPAATIAPRPAVPRTPPPRSPAPSPERPRSALAAAILVSTLTGRTFAIPQPKYRSHSESDATYLEEDGGIIEPYATITEIRPGPEWPDGEEKKYSLPAFKMSSYSEDEDEEVETYLSDNYRDIELSTQKKENNFENAVYAVPNRNNKDTEPLIFRTYTKTVSEQDEFPILEAGSVQVKGNHPLQNLKDEKLSAENVIFEKPPPSPDVSIRRRREQMELSKRNFDELKQQNFYLTTTNETLAHELEKIKQEMKELHSQCKEMDENNETVKETKQSPQKKADMGEFLSLRQEAQELVDENDHLKMTIYRLNVELSRYQTKFRHLSKEENIEIKGLPFKGSPPPWLVDIKYLSPLILAYEDRMKEKDDLNVMLEEEMKMFKKRIEEVIKENETLHQELNKTSPLTSKEWHQLQTQAQLVLEENKVLMQQLEIQQAKAKENNQQHSQEVSKVIKQQMLLENKVKSQEKALAENEQQMDILRSKYQNLKIQVDSQMEIKVHDTIVNELKSQLQKEKEKWNAETDNLIGKMTELQTQNKSLLLDKIKLEAENKALRAELERAQKLNRGSQKQIDLLQQQVEESIEKEELTHQYLTNFVIFTNAIAQERDNLIQLTQCLESEKQGVLYKIKEKNIRLGKLEEKVKMYKKKAAVKLGDFNHKMTKQEEDFAEKIYQYEREMKHLQQLLQDKQDALEEVLQQKREVEGELEVVWQSTAKENQRMKEFLHTTFGKTHSWKKASIYESGLNQISKEDLVEGYAVSYCEVKSSSGIQLPEMPALHNLYQTEPSENKDTTAKSELFLQQEANLC</sequence>
<evidence type="ECO:0000256" key="1">
    <source>
        <dbReference type="SAM" id="Coils"/>
    </source>
</evidence>
<dbReference type="GO" id="GO:0005813">
    <property type="term" value="C:centrosome"/>
    <property type="evidence" value="ECO:0007669"/>
    <property type="project" value="Ensembl"/>
</dbReference>
<dbReference type="PANTHER" id="PTHR36170">
    <property type="entry name" value="CENTROSOMAL PROTEIN OF 89 KDA"/>
    <property type="match status" value="1"/>
</dbReference>
<name>A0A7N4PLH1_SARHA</name>
<dbReference type="GO" id="GO:0097539">
    <property type="term" value="C:ciliary transition fiber"/>
    <property type="evidence" value="ECO:0007669"/>
    <property type="project" value="Ensembl"/>
</dbReference>
<dbReference type="GO" id="GO:0033617">
    <property type="term" value="P:mitochondrial respiratory chain complex IV assembly"/>
    <property type="evidence" value="ECO:0007669"/>
    <property type="project" value="Ensembl"/>
</dbReference>
<dbReference type="OrthoDB" id="6622877at2759"/>
<dbReference type="KEGG" id="shr:100931458"/>
<feature type="region of interest" description="Disordered" evidence="2">
    <location>
        <begin position="25"/>
        <end position="49"/>
    </location>
</feature>
<gene>
    <name evidence="3" type="primary">CEP89</name>
</gene>
<feature type="coiled-coil region" evidence="1">
    <location>
        <begin position="643"/>
        <end position="720"/>
    </location>
</feature>
<reference evidence="3 4" key="1">
    <citation type="journal article" date="2011" name="Proc. Natl. Acad. Sci. U.S.A.">
        <title>Genetic diversity and population structure of the endangered marsupial Sarcophilus harrisii (Tasmanian devil).</title>
        <authorList>
            <person name="Miller W."/>
            <person name="Hayes V.M."/>
            <person name="Ratan A."/>
            <person name="Petersen D.C."/>
            <person name="Wittekindt N.E."/>
            <person name="Miller J."/>
            <person name="Walenz B."/>
            <person name="Knight J."/>
            <person name="Qi J."/>
            <person name="Zhao F."/>
            <person name="Wang Q."/>
            <person name="Bedoya-Reina O.C."/>
            <person name="Katiyar N."/>
            <person name="Tomsho L.P."/>
            <person name="Kasson L.M."/>
            <person name="Hardie R.A."/>
            <person name="Woodbridge P."/>
            <person name="Tindall E.A."/>
            <person name="Bertelsen M.F."/>
            <person name="Dixon D."/>
            <person name="Pyecroft S."/>
            <person name="Helgen K.M."/>
            <person name="Lesk A.M."/>
            <person name="Pringle T.H."/>
            <person name="Patterson N."/>
            <person name="Zhang Y."/>
            <person name="Kreiss A."/>
            <person name="Woods G.M."/>
            <person name="Jones M.E."/>
            <person name="Schuster S.C."/>
        </authorList>
    </citation>
    <scope>NUCLEOTIDE SEQUENCE [LARGE SCALE GENOMIC DNA]</scope>
</reference>
<dbReference type="GeneTree" id="ENSGT00390000018876"/>
<organism evidence="3 4">
    <name type="scientific">Sarcophilus harrisii</name>
    <name type="common">Tasmanian devil</name>
    <name type="synonym">Sarcophilus laniarius</name>
    <dbReference type="NCBI Taxonomy" id="9305"/>
    <lineage>
        <taxon>Eukaryota</taxon>
        <taxon>Metazoa</taxon>
        <taxon>Chordata</taxon>
        <taxon>Craniata</taxon>
        <taxon>Vertebrata</taxon>
        <taxon>Euteleostomi</taxon>
        <taxon>Mammalia</taxon>
        <taxon>Metatheria</taxon>
        <taxon>Dasyuromorphia</taxon>
        <taxon>Dasyuridae</taxon>
        <taxon>Sarcophilus</taxon>
    </lineage>
</organism>
<evidence type="ECO:0000313" key="3">
    <source>
        <dbReference type="Ensembl" id="ENSSHAP00000040186.1"/>
    </source>
</evidence>
<accession>A0A7N4PLH1</accession>
<protein>
    <submittedName>
        <fullName evidence="3">Centrosomal protein 89</fullName>
    </submittedName>
</protein>
<dbReference type="AlphaFoldDB" id="A0A7N4PLH1"/>
<dbReference type="GO" id="GO:0016604">
    <property type="term" value="C:nuclear body"/>
    <property type="evidence" value="ECO:0007669"/>
    <property type="project" value="Ensembl"/>
</dbReference>
<feature type="compositionally biased region" description="Pro residues" evidence="2">
    <location>
        <begin position="30"/>
        <end position="45"/>
    </location>
</feature>
<dbReference type="GO" id="GO:0045202">
    <property type="term" value="C:synapse"/>
    <property type="evidence" value="ECO:0007669"/>
    <property type="project" value="GOC"/>
</dbReference>
<dbReference type="Ensembl" id="ENSSHAT00000047482.1">
    <property type="protein sequence ID" value="ENSSHAP00000040186.1"/>
    <property type="gene ID" value="ENSSHAG00000026537.1"/>
</dbReference>
<dbReference type="GO" id="GO:0005758">
    <property type="term" value="C:mitochondrial intermembrane space"/>
    <property type="evidence" value="ECO:0007669"/>
    <property type="project" value="Ensembl"/>
</dbReference>
<dbReference type="GO" id="GO:1905515">
    <property type="term" value="P:non-motile cilium assembly"/>
    <property type="evidence" value="ECO:0007669"/>
    <property type="project" value="Ensembl"/>
</dbReference>
<dbReference type="FunCoup" id="A0A7N4PLH1">
    <property type="interactions" value="971"/>
</dbReference>